<dbReference type="InterPro" id="IPR012292">
    <property type="entry name" value="Globin/Proto"/>
</dbReference>
<dbReference type="SUPFAM" id="SSF46458">
    <property type="entry name" value="Globin-like"/>
    <property type="match status" value="1"/>
</dbReference>
<evidence type="ECO:0000256" key="1">
    <source>
        <dbReference type="ARBA" id="ARBA00022553"/>
    </source>
</evidence>
<sequence length="292" mass="32434">MANVASLLDVYEITPEDLVLISQLGERVIPILDDYVEAFYTWLEPQPEFSQFFLDNDRLQRVKNAQKNYWHQTFLAKIDDEYLASREYLGAHHAKIGLSLTSYFAGMSKSLNFFQTVLEAENEKDLAIYQQQQVSLAKLVHLETAVVVEAYTNMTQQKIEQQSRTLIEMSTPVTSIWKGVLMLPIVGILDSKRAQDLMHTVLAKISDTRAKVIILDISGVAVVDTAVANHIIKITKASKLMGCDCIVSGLSPAIAQTIVELGIDIDSLETTSTLSNALQTSLTTIGLKIVAE</sequence>
<dbReference type="PANTHER" id="PTHR33745">
    <property type="entry name" value="RSBT ANTAGONIST PROTEIN RSBS-RELATED"/>
    <property type="match status" value="1"/>
</dbReference>
<dbReference type="InterPro" id="IPR009050">
    <property type="entry name" value="Globin-like_sf"/>
</dbReference>
<keyword evidence="4" id="KW-1185">Reference proteome</keyword>
<dbReference type="PROSITE" id="PS50801">
    <property type="entry name" value="STAS"/>
    <property type="match status" value="1"/>
</dbReference>
<dbReference type="Gene3D" id="1.10.490.10">
    <property type="entry name" value="Globins"/>
    <property type="match status" value="1"/>
</dbReference>
<dbReference type="Pfam" id="PF11563">
    <property type="entry name" value="Protoglobin"/>
    <property type="match status" value="1"/>
</dbReference>
<protein>
    <recommendedName>
        <fullName evidence="2">STAS domain-containing protein</fullName>
    </recommendedName>
</protein>
<dbReference type="Proteomes" id="UP001157134">
    <property type="component" value="Unassembled WGS sequence"/>
</dbReference>
<evidence type="ECO:0000259" key="2">
    <source>
        <dbReference type="PROSITE" id="PS50801"/>
    </source>
</evidence>
<dbReference type="SUPFAM" id="SSF52091">
    <property type="entry name" value="SpoIIaa-like"/>
    <property type="match status" value="1"/>
</dbReference>
<comment type="caution">
    <text evidence="3">The sequence shown here is derived from an EMBL/GenBank/DDBJ whole genome shotgun (WGS) entry which is preliminary data.</text>
</comment>
<dbReference type="InterPro" id="IPR036513">
    <property type="entry name" value="STAS_dom_sf"/>
</dbReference>
<dbReference type="Gene3D" id="3.30.750.24">
    <property type="entry name" value="STAS domain"/>
    <property type="match status" value="1"/>
</dbReference>
<dbReference type="CDD" id="cd07041">
    <property type="entry name" value="STAS_RsbR_RsbS_like"/>
    <property type="match status" value="1"/>
</dbReference>
<dbReference type="PANTHER" id="PTHR33745:SF3">
    <property type="entry name" value="RSBT CO-ANTAGONIST PROTEIN RSBRC"/>
    <property type="match status" value="1"/>
</dbReference>
<reference evidence="3 4" key="1">
    <citation type="submission" date="2023-03" db="EMBL/GenBank/DDBJ databases">
        <title>Thalassotalea loyana LMG 22536T draft genome sequence.</title>
        <authorList>
            <person name="Sawabe T."/>
        </authorList>
    </citation>
    <scope>NUCLEOTIDE SEQUENCE [LARGE SCALE GENOMIC DNA]</scope>
    <source>
        <strain evidence="3 4">LMG 22536</strain>
    </source>
</reference>
<dbReference type="InterPro" id="IPR002645">
    <property type="entry name" value="STAS_dom"/>
</dbReference>
<name>A0ABQ6HJS8_9GAMM</name>
<dbReference type="Pfam" id="PF01740">
    <property type="entry name" value="STAS"/>
    <property type="match status" value="1"/>
</dbReference>
<dbReference type="InterPro" id="IPR051932">
    <property type="entry name" value="Bact_StressResp_Reg"/>
</dbReference>
<evidence type="ECO:0000313" key="4">
    <source>
        <dbReference type="Proteomes" id="UP001157134"/>
    </source>
</evidence>
<dbReference type="EMBL" id="BSSV01000012">
    <property type="protein sequence ID" value="GLX87406.1"/>
    <property type="molecule type" value="Genomic_DNA"/>
</dbReference>
<organism evidence="3 4">
    <name type="scientific">Thalassotalea loyana</name>
    <dbReference type="NCBI Taxonomy" id="280483"/>
    <lineage>
        <taxon>Bacteria</taxon>
        <taxon>Pseudomonadati</taxon>
        <taxon>Pseudomonadota</taxon>
        <taxon>Gammaproteobacteria</taxon>
        <taxon>Alteromonadales</taxon>
        <taxon>Colwelliaceae</taxon>
        <taxon>Thalassotalea</taxon>
    </lineage>
</organism>
<proteinExistence type="predicted"/>
<gene>
    <name evidence="3" type="ORF">tloyanaT_36590</name>
</gene>
<accession>A0ABQ6HJS8</accession>
<dbReference type="InterPro" id="IPR044398">
    <property type="entry name" value="Globin-sensor_dom"/>
</dbReference>
<evidence type="ECO:0000313" key="3">
    <source>
        <dbReference type="EMBL" id="GLX87406.1"/>
    </source>
</evidence>
<feature type="domain" description="STAS" evidence="2">
    <location>
        <begin position="170"/>
        <end position="281"/>
    </location>
</feature>
<keyword evidence="1" id="KW-0597">Phosphoprotein</keyword>
<dbReference type="RefSeq" id="WP_284301453.1">
    <property type="nucleotide sequence ID" value="NZ_BSSV01000012.1"/>
</dbReference>